<evidence type="ECO:0000313" key="1">
    <source>
        <dbReference type="EMBL" id="PIT16278.1"/>
    </source>
</evidence>
<dbReference type="NCBIfam" id="TIGR03347">
    <property type="entry name" value="VI_chp_1"/>
    <property type="match status" value="1"/>
</dbReference>
<organism evidence="1 2">
    <name type="scientific">Snodgrassella alvi</name>
    <dbReference type="NCBI Taxonomy" id="1196083"/>
    <lineage>
        <taxon>Bacteria</taxon>
        <taxon>Pseudomonadati</taxon>
        <taxon>Pseudomonadota</taxon>
        <taxon>Betaproteobacteria</taxon>
        <taxon>Neisseriales</taxon>
        <taxon>Neisseriaceae</taxon>
        <taxon>Snodgrassella</taxon>
    </lineage>
</organism>
<dbReference type="InterPro" id="IPR010732">
    <property type="entry name" value="T6SS_TssG-like"/>
</dbReference>
<dbReference type="RefSeq" id="WP_100090243.1">
    <property type="nucleotide sequence ID" value="NZ_MDVB01000055.1"/>
</dbReference>
<dbReference type="PANTHER" id="PTHR35564">
    <property type="match status" value="1"/>
</dbReference>
<dbReference type="Pfam" id="PF06996">
    <property type="entry name" value="T6SS_TssG"/>
    <property type="match status" value="1"/>
</dbReference>
<gene>
    <name evidence="1" type="ORF">BGI32_04965</name>
</gene>
<accession>A0A2N9WUK4</accession>
<reference evidence="1 2" key="1">
    <citation type="journal article" date="2017" name="MBio">
        <title>Type VI secretion-mediated competition in the bee gut microbiome.</title>
        <authorList>
            <person name="Steele M.I."/>
            <person name="Kwong W.K."/>
            <person name="Powell J.E."/>
            <person name="Whiteley M."/>
            <person name="Moran N.A."/>
        </authorList>
    </citation>
    <scope>NUCLEOTIDE SEQUENCE [LARGE SCALE GENOMIC DNA]</scope>
    <source>
        <strain evidence="1 2">App2-2</strain>
    </source>
</reference>
<dbReference type="Proteomes" id="UP000231293">
    <property type="component" value="Unassembled WGS sequence"/>
</dbReference>
<dbReference type="EMBL" id="MDVB01000055">
    <property type="protein sequence ID" value="PIT16278.1"/>
    <property type="molecule type" value="Genomic_DNA"/>
</dbReference>
<evidence type="ECO:0000313" key="2">
    <source>
        <dbReference type="Proteomes" id="UP000231293"/>
    </source>
</evidence>
<comment type="caution">
    <text evidence="1">The sequence shown here is derived from an EMBL/GenBank/DDBJ whole genome shotgun (WGS) entry which is preliminary data.</text>
</comment>
<dbReference type="AlphaFoldDB" id="A0A2N9WUK4"/>
<name>A0A2N9WUK4_9NEIS</name>
<dbReference type="PANTHER" id="PTHR35564:SF4">
    <property type="entry name" value="CYTOPLASMIC PROTEIN"/>
    <property type="match status" value="1"/>
</dbReference>
<sequence>MKQIVEPPNTPQNTWHNTLNQASETPWRYGYLSLMRRFGAQYQLQLPIGHALRPQQEPFRLGQTPSLIFAPREIANASLTPEGKFRIQLFGLGLWGANGPLPIHYTEIALSRRDSNRDTTLVDFADLFHHRYLTQFYSAWQSAQSAGGGLDRREAESFSFFVASLCGQSLEEIADSTLSSHPRLAAGAHLVREARNPDGITSTLSHYFGVPFNLQEYVLHWIPVAPEERTQLGIPGPASVMGEGALIGQMVPDRQHKFRLIIGPLNLDNYLHFLPNGHDLPKLIEWVRAFVGYEYEWEVQLQLNPRSAPPAQIGSDQRLGWTTWLGQSMNDLPVTGMTYEPEQYASIRQL</sequence>
<proteinExistence type="predicted"/>
<protein>
    <submittedName>
        <fullName evidence="1">SciB domain protein</fullName>
    </submittedName>
</protein>